<dbReference type="EMBL" id="VSSQ01002619">
    <property type="protein sequence ID" value="MPM16480.1"/>
    <property type="molecule type" value="Genomic_DNA"/>
</dbReference>
<proteinExistence type="predicted"/>
<comment type="caution">
    <text evidence="2">The sequence shown here is derived from an EMBL/GenBank/DDBJ whole genome shotgun (WGS) entry which is preliminary data.</text>
</comment>
<keyword evidence="1" id="KW-0812">Transmembrane</keyword>
<name>A0A644XJX2_9ZZZZ</name>
<reference evidence="2" key="1">
    <citation type="submission" date="2019-08" db="EMBL/GenBank/DDBJ databases">
        <authorList>
            <person name="Kucharzyk K."/>
            <person name="Murdoch R.W."/>
            <person name="Higgins S."/>
            <person name="Loffler F."/>
        </authorList>
    </citation>
    <scope>NUCLEOTIDE SEQUENCE</scope>
</reference>
<protein>
    <submittedName>
        <fullName evidence="2">Uncharacterized protein</fullName>
    </submittedName>
</protein>
<accession>A0A644XJX2</accession>
<sequence length="141" mass="16060">MISPTDRFFYITYPWFTELNHFVTNCANGVIVLLKTETLFILGTVLTKLVLDNQSALKQEFHGVVQCGSANPVAVVFHSDVKGFYVEMSGMTVYFFQNCKPFRSFSVICPAKILSKNLLYSLITVNFLLIVQISFHDEKFL</sequence>
<feature type="transmembrane region" description="Helical" evidence="1">
    <location>
        <begin position="118"/>
        <end position="135"/>
    </location>
</feature>
<organism evidence="2">
    <name type="scientific">bioreactor metagenome</name>
    <dbReference type="NCBI Taxonomy" id="1076179"/>
    <lineage>
        <taxon>unclassified sequences</taxon>
        <taxon>metagenomes</taxon>
        <taxon>ecological metagenomes</taxon>
    </lineage>
</organism>
<dbReference type="AlphaFoldDB" id="A0A644XJX2"/>
<evidence type="ECO:0000313" key="2">
    <source>
        <dbReference type="EMBL" id="MPM16480.1"/>
    </source>
</evidence>
<keyword evidence="1" id="KW-1133">Transmembrane helix</keyword>
<evidence type="ECO:0000256" key="1">
    <source>
        <dbReference type="SAM" id="Phobius"/>
    </source>
</evidence>
<keyword evidence="1" id="KW-0472">Membrane</keyword>
<gene>
    <name evidence="2" type="ORF">SDC9_62861</name>
</gene>